<evidence type="ECO:0000313" key="14">
    <source>
        <dbReference type="EMBL" id="QSO45923.1"/>
    </source>
</evidence>
<dbReference type="Pfam" id="PF08245">
    <property type="entry name" value="Mur_ligase_M"/>
    <property type="match status" value="1"/>
</dbReference>
<comment type="similarity">
    <text evidence="2 11">Belongs to the folylpolyglutamate synthase family.</text>
</comment>
<evidence type="ECO:0000256" key="11">
    <source>
        <dbReference type="PIRNR" id="PIRNR001563"/>
    </source>
</evidence>
<keyword evidence="8" id="KW-0460">Magnesium</keyword>
<reference evidence="14 15" key="1">
    <citation type="submission" date="2021-02" db="EMBL/GenBank/DDBJ databases">
        <title>Alicyclobacillus curvatus sp. nov. and Alicyclobacillus mengziensis sp. nov., two acidophilic bacteria isolated from acid mine drainage.</title>
        <authorList>
            <person name="Huang Y."/>
        </authorList>
    </citation>
    <scope>NUCLEOTIDE SEQUENCE [LARGE SCALE GENOMIC DNA]</scope>
    <source>
        <strain evidence="14 15">S30H14</strain>
    </source>
</reference>
<dbReference type="Gene3D" id="3.90.190.20">
    <property type="entry name" value="Mur ligase, C-terminal domain"/>
    <property type="match status" value="1"/>
</dbReference>
<dbReference type="FunFam" id="3.40.1190.10:FF:000011">
    <property type="entry name" value="Folylpolyglutamate synthase/dihydrofolate synthase"/>
    <property type="match status" value="1"/>
</dbReference>
<proteinExistence type="inferred from homology"/>
<dbReference type="EC" id="6.3.2.17" evidence="3"/>
<evidence type="ECO:0000256" key="10">
    <source>
        <dbReference type="ARBA" id="ARBA00047493"/>
    </source>
</evidence>
<dbReference type="GO" id="GO:0005737">
    <property type="term" value="C:cytoplasm"/>
    <property type="evidence" value="ECO:0007669"/>
    <property type="project" value="TreeGrafter"/>
</dbReference>
<evidence type="ECO:0000256" key="1">
    <source>
        <dbReference type="ARBA" id="ARBA00001946"/>
    </source>
</evidence>
<dbReference type="GO" id="GO:0046872">
    <property type="term" value="F:metal ion binding"/>
    <property type="evidence" value="ECO:0007669"/>
    <property type="project" value="UniProtKB-KW"/>
</dbReference>
<dbReference type="InterPro" id="IPR001645">
    <property type="entry name" value="Folylpolyglutamate_synth"/>
</dbReference>
<keyword evidence="6 11" id="KW-0547">Nucleotide-binding</keyword>
<evidence type="ECO:0000256" key="3">
    <source>
        <dbReference type="ARBA" id="ARBA00013025"/>
    </source>
</evidence>
<comment type="cofactor">
    <cofactor evidence="1">
        <name>Mg(2+)</name>
        <dbReference type="ChEBI" id="CHEBI:18420"/>
    </cofactor>
</comment>
<keyword evidence="15" id="KW-1185">Reference proteome</keyword>
<dbReference type="PANTHER" id="PTHR11136:SF0">
    <property type="entry name" value="DIHYDROFOLATE SYNTHETASE-RELATED"/>
    <property type="match status" value="1"/>
</dbReference>
<evidence type="ECO:0000256" key="9">
    <source>
        <dbReference type="ARBA" id="ARBA00030592"/>
    </source>
</evidence>
<dbReference type="PIRSF" id="PIRSF001563">
    <property type="entry name" value="Folylpolyglu_synth"/>
    <property type="match status" value="1"/>
</dbReference>
<dbReference type="NCBIfam" id="TIGR01499">
    <property type="entry name" value="folC"/>
    <property type="match status" value="1"/>
</dbReference>
<dbReference type="SUPFAM" id="SSF53244">
    <property type="entry name" value="MurD-like peptide ligases, peptide-binding domain"/>
    <property type="match status" value="1"/>
</dbReference>
<dbReference type="SUPFAM" id="SSF53623">
    <property type="entry name" value="MurD-like peptide ligases, catalytic domain"/>
    <property type="match status" value="1"/>
</dbReference>
<dbReference type="InterPro" id="IPR013221">
    <property type="entry name" value="Mur_ligase_cen"/>
</dbReference>
<dbReference type="Gene3D" id="3.40.1190.10">
    <property type="entry name" value="Mur-like, catalytic domain"/>
    <property type="match status" value="1"/>
</dbReference>
<evidence type="ECO:0000256" key="5">
    <source>
        <dbReference type="ARBA" id="ARBA00022723"/>
    </source>
</evidence>
<keyword evidence="4 11" id="KW-0436">Ligase</keyword>
<evidence type="ECO:0000256" key="8">
    <source>
        <dbReference type="ARBA" id="ARBA00022842"/>
    </source>
</evidence>
<evidence type="ECO:0000259" key="12">
    <source>
        <dbReference type="Pfam" id="PF02875"/>
    </source>
</evidence>
<gene>
    <name evidence="14" type="ORF">JZ786_15420</name>
</gene>
<dbReference type="Pfam" id="PF02875">
    <property type="entry name" value="Mur_ligase_C"/>
    <property type="match status" value="1"/>
</dbReference>
<dbReference type="AlphaFoldDB" id="A0A9X7VY56"/>
<feature type="domain" description="Mur ligase C-terminal" evidence="12">
    <location>
        <begin position="319"/>
        <end position="443"/>
    </location>
</feature>
<feature type="domain" description="Mur ligase central" evidence="13">
    <location>
        <begin position="46"/>
        <end position="290"/>
    </location>
</feature>
<comment type="catalytic activity">
    <reaction evidence="10">
        <text>(6S)-5,6,7,8-tetrahydrofolyl-(gamma-L-Glu)(n) + L-glutamate + ATP = (6S)-5,6,7,8-tetrahydrofolyl-(gamma-L-Glu)(n+1) + ADP + phosphate + H(+)</text>
        <dbReference type="Rhea" id="RHEA:10580"/>
        <dbReference type="Rhea" id="RHEA-COMP:14738"/>
        <dbReference type="Rhea" id="RHEA-COMP:14740"/>
        <dbReference type="ChEBI" id="CHEBI:15378"/>
        <dbReference type="ChEBI" id="CHEBI:29985"/>
        <dbReference type="ChEBI" id="CHEBI:30616"/>
        <dbReference type="ChEBI" id="CHEBI:43474"/>
        <dbReference type="ChEBI" id="CHEBI:141005"/>
        <dbReference type="ChEBI" id="CHEBI:456216"/>
        <dbReference type="EC" id="6.3.2.17"/>
    </reaction>
</comment>
<dbReference type="Proteomes" id="UP000663505">
    <property type="component" value="Chromosome"/>
</dbReference>
<evidence type="ECO:0000313" key="15">
    <source>
        <dbReference type="Proteomes" id="UP000663505"/>
    </source>
</evidence>
<dbReference type="RefSeq" id="WP_206655295.1">
    <property type="nucleotide sequence ID" value="NZ_CP071182.1"/>
</dbReference>
<evidence type="ECO:0000256" key="7">
    <source>
        <dbReference type="ARBA" id="ARBA00022840"/>
    </source>
</evidence>
<dbReference type="KEGG" id="afx:JZ786_15420"/>
<dbReference type="InterPro" id="IPR036615">
    <property type="entry name" value="Mur_ligase_C_dom_sf"/>
</dbReference>
<dbReference type="GO" id="GO:0005524">
    <property type="term" value="F:ATP binding"/>
    <property type="evidence" value="ECO:0007669"/>
    <property type="project" value="UniProtKB-KW"/>
</dbReference>
<dbReference type="PANTHER" id="PTHR11136">
    <property type="entry name" value="FOLYLPOLYGLUTAMATE SYNTHASE-RELATED"/>
    <property type="match status" value="1"/>
</dbReference>
<name>A0A9X7VY56_9BACL</name>
<evidence type="ECO:0000256" key="4">
    <source>
        <dbReference type="ARBA" id="ARBA00022598"/>
    </source>
</evidence>
<evidence type="ECO:0000259" key="13">
    <source>
        <dbReference type="Pfam" id="PF08245"/>
    </source>
</evidence>
<dbReference type="GO" id="GO:0008841">
    <property type="term" value="F:dihydrofolate synthase activity"/>
    <property type="evidence" value="ECO:0007669"/>
    <property type="project" value="TreeGrafter"/>
</dbReference>
<accession>A0A9X7VY56</accession>
<evidence type="ECO:0000256" key="2">
    <source>
        <dbReference type="ARBA" id="ARBA00008276"/>
    </source>
</evidence>
<keyword evidence="7 11" id="KW-0067">ATP-binding</keyword>
<dbReference type="GO" id="GO:0004326">
    <property type="term" value="F:tetrahydrofolylpolyglutamate synthase activity"/>
    <property type="evidence" value="ECO:0007669"/>
    <property type="project" value="UniProtKB-EC"/>
</dbReference>
<organism evidence="14 15">
    <name type="scientific">Alicyclobacillus mengziensis</name>
    <dbReference type="NCBI Taxonomy" id="2931921"/>
    <lineage>
        <taxon>Bacteria</taxon>
        <taxon>Bacillati</taxon>
        <taxon>Bacillota</taxon>
        <taxon>Bacilli</taxon>
        <taxon>Bacillales</taxon>
        <taxon>Alicyclobacillaceae</taxon>
        <taxon>Alicyclobacillus</taxon>
    </lineage>
</organism>
<evidence type="ECO:0000256" key="6">
    <source>
        <dbReference type="ARBA" id="ARBA00022741"/>
    </source>
</evidence>
<dbReference type="InterPro" id="IPR004101">
    <property type="entry name" value="Mur_ligase_C"/>
</dbReference>
<protein>
    <recommendedName>
        <fullName evidence="3">tetrahydrofolate synthase</fullName>
        <ecNumber evidence="3">6.3.2.17</ecNumber>
    </recommendedName>
    <alternativeName>
        <fullName evidence="9">Tetrahydrofolylpolyglutamate synthase</fullName>
    </alternativeName>
</protein>
<dbReference type="EMBL" id="CP071182">
    <property type="protein sequence ID" value="QSO45923.1"/>
    <property type="molecule type" value="Genomic_DNA"/>
</dbReference>
<dbReference type="InterPro" id="IPR036565">
    <property type="entry name" value="Mur-like_cat_sf"/>
</dbReference>
<keyword evidence="5" id="KW-0479">Metal-binding</keyword>
<sequence>MAVERNTGSAWLTSLNRFGIRPGLERTLRVLKYFGDPQDGLRFFHIAGTNGKGSVCANLYQLLRTRLRVGMFTSPAFDGYQGRFIVDEAVISGCDFERLAESVRKAATSVTKDDPLTEFEALTVMAILYFKECAVDAVVWETGLGGRYDSTNVVRPVVTAITNVGLDHVQILGPTIRHIAADKSGIIKEGCPVITAASGEALDVIRHHATQKAVKLYVLHTHFGYTRRRERADGERATSVLTKRKPGELVTRELPLQSLDYRGIARDWFHLPVALFGKHQCENTAVALAMLEAAALNGEAPVLTSREIRQALTQVTWPGRIEVFVHNRKLIVLDGAHNPDGARTLAGALNEFSSDGKVNEWVLVVGILADKDVVGILRSMLPLARVVIAVQPDNHRALEAAQLEKLVQEMRPNVNVMTSPSVAAGLMQAMQLSDTDSICCFGSLYTVDEARKAMETMQHSGTQGR</sequence>